<keyword evidence="4 7" id="KW-0812">Transmembrane</keyword>
<dbReference type="PATRIC" id="fig|1114972.6.peg.2577"/>
<evidence type="ECO:0000256" key="8">
    <source>
        <dbReference type="SAM" id="Phobius"/>
    </source>
</evidence>
<dbReference type="InterPro" id="IPR000390">
    <property type="entry name" value="Small_drug/metabolite_transptr"/>
</dbReference>
<name>A0A0R1RNH7_9LACO</name>
<evidence type="ECO:0000256" key="3">
    <source>
        <dbReference type="ARBA" id="ARBA00022475"/>
    </source>
</evidence>
<gene>
    <name evidence="9" type="ORF">FD35_GL002513</name>
</gene>
<comment type="subcellular location">
    <subcellularLocation>
        <location evidence="1 7">Cell membrane</location>
        <topology evidence="1 7">Multi-pass membrane protein</topology>
    </subcellularLocation>
</comment>
<accession>A0A0R1RNH7</accession>
<dbReference type="InterPro" id="IPR037185">
    <property type="entry name" value="EmrE-like"/>
</dbReference>
<evidence type="ECO:0000313" key="9">
    <source>
        <dbReference type="EMBL" id="KRL55059.1"/>
    </source>
</evidence>
<dbReference type="GO" id="GO:0022857">
    <property type="term" value="F:transmembrane transporter activity"/>
    <property type="evidence" value="ECO:0007669"/>
    <property type="project" value="InterPro"/>
</dbReference>
<dbReference type="OrthoDB" id="21828at2"/>
<dbReference type="FunFam" id="1.10.3730.20:FF:000001">
    <property type="entry name" value="Quaternary ammonium compound resistance transporter SugE"/>
    <property type="match status" value="1"/>
</dbReference>
<dbReference type="EMBL" id="AZFF01000007">
    <property type="protein sequence ID" value="KRL55059.1"/>
    <property type="molecule type" value="Genomic_DNA"/>
</dbReference>
<keyword evidence="6 8" id="KW-0472">Membrane</keyword>
<dbReference type="STRING" id="1114972.FD35_GL002513"/>
<comment type="caution">
    <text evidence="9">The sequence shown here is derived from an EMBL/GenBank/DDBJ whole genome shotgun (WGS) entry which is preliminary data.</text>
</comment>
<evidence type="ECO:0000256" key="1">
    <source>
        <dbReference type="ARBA" id="ARBA00004651"/>
    </source>
</evidence>
<protein>
    <submittedName>
        <fullName evidence="9">Multidrug transporter EmrE</fullName>
    </submittedName>
</protein>
<dbReference type="Gene3D" id="1.10.3730.20">
    <property type="match status" value="1"/>
</dbReference>
<evidence type="ECO:0000256" key="5">
    <source>
        <dbReference type="ARBA" id="ARBA00022989"/>
    </source>
</evidence>
<keyword evidence="3" id="KW-1003">Cell membrane</keyword>
<evidence type="ECO:0000313" key="10">
    <source>
        <dbReference type="Proteomes" id="UP000051999"/>
    </source>
</evidence>
<dbReference type="AlphaFoldDB" id="A0A0R1RNH7"/>
<sequence length="107" mass="11272">MGYVYLALAIVGELIGTNLLKASSGFTLVWPSLGALIAYGTCFYFLAVCMKTVNLNIAYALWAGIGVVLSTLVAVLFWKEPVNLANVIGIGFILVGVVILNLFGANG</sequence>
<evidence type="ECO:0000256" key="4">
    <source>
        <dbReference type="ARBA" id="ARBA00022692"/>
    </source>
</evidence>
<dbReference type="eggNOG" id="COG2076">
    <property type="taxonomic scope" value="Bacteria"/>
</dbReference>
<keyword evidence="10" id="KW-1185">Reference proteome</keyword>
<dbReference type="Proteomes" id="UP000051999">
    <property type="component" value="Unassembled WGS sequence"/>
</dbReference>
<feature type="transmembrane region" description="Helical" evidence="8">
    <location>
        <begin position="28"/>
        <end position="47"/>
    </location>
</feature>
<keyword evidence="5 8" id="KW-1133">Transmembrane helix</keyword>
<dbReference type="SUPFAM" id="SSF103481">
    <property type="entry name" value="Multidrug resistance efflux transporter EmrE"/>
    <property type="match status" value="1"/>
</dbReference>
<dbReference type="InterPro" id="IPR045324">
    <property type="entry name" value="Small_multidrug_res"/>
</dbReference>
<dbReference type="GO" id="GO:0005886">
    <property type="term" value="C:plasma membrane"/>
    <property type="evidence" value="ECO:0007669"/>
    <property type="project" value="UniProtKB-SubCell"/>
</dbReference>
<feature type="transmembrane region" description="Helical" evidence="8">
    <location>
        <begin position="59"/>
        <end position="78"/>
    </location>
</feature>
<dbReference type="PANTHER" id="PTHR30561">
    <property type="entry name" value="SMR FAMILY PROTON-DEPENDENT DRUG EFFLUX TRANSPORTER SUGE"/>
    <property type="match status" value="1"/>
</dbReference>
<dbReference type="Pfam" id="PF00893">
    <property type="entry name" value="Multi_Drug_Res"/>
    <property type="match status" value="1"/>
</dbReference>
<dbReference type="RefSeq" id="WP_017260572.1">
    <property type="nucleotide sequence ID" value="NZ_AUAW01000007.1"/>
</dbReference>
<reference evidence="9 10" key="1">
    <citation type="journal article" date="2015" name="Genome Announc.">
        <title>Expanding the biotechnology potential of lactobacilli through comparative genomics of 213 strains and associated genera.</title>
        <authorList>
            <person name="Sun Z."/>
            <person name="Harris H.M."/>
            <person name="McCann A."/>
            <person name="Guo C."/>
            <person name="Argimon S."/>
            <person name="Zhang W."/>
            <person name="Yang X."/>
            <person name="Jeffery I.B."/>
            <person name="Cooney J.C."/>
            <person name="Kagawa T.F."/>
            <person name="Liu W."/>
            <person name="Song Y."/>
            <person name="Salvetti E."/>
            <person name="Wrobel A."/>
            <person name="Rasinkangas P."/>
            <person name="Parkhill J."/>
            <person name="Rea M.C."/>
            <person name="O'Sullivan O."/>
            <person name="Ritari J."/>
            <person name="Douillard F.P."/>
            <person name="Paul Ross R."/>
            <person name="Yang R."/>
            <person name="Briner A.E."/>
            <person name="Felis G.E."/>
            <person name="de Vos W.M."/>
            <person name="Barrangou R."/>
            <person name="Klaenhammer T.R."/>
            <person name="Caufield P.W."/>
            <person name="Cui Y."/>
            <person name="Zhang H."/>
            <person name="O'Toole P.W."/>
        </authorList>
    </citation>
    <scope>NUCLEOTIDE SEQUENCE [LARGE SCALE GENOMIC DNA]</scope>
    <source>
        <strain evidence="9 10">DSM 15814</strain>
    </source>
</reference>
<comment type="similarity">
    <text evidence="7">Belongs to the drug/metabolite transporter (DMT) superfamily. Small multidrug resistance (SMR) (TC 2.A.7.1) family.</text>
</comment>
<keyword evidence="2" id="KW-0813">Transport</keyword>
<feature type="transmembrane region" description="Helical" evidence="8">
    <location>
        <begin position="84"/>
        <end position="103"/>
    </location>
</feature>
<organism evidence="9 10">
    <name type="scientific">Furfurilactobacillus rossiae DSM 15814</name>
    <dbReference type="NCBI Taxonomy" id="1114972"/>
    <lineage>
        <taxon>Bacteria</taxon>
        <taxon>Bacillati</taxon>
        <taxon>Bacillota</taxon>
        <taxon>Bacilli</taxon>
        <taxon>Lactobacillales</taxon>
        <taxon>Lactobacillaceae</taxon>
        <taxon>Furfurilactobacillus</taxon>
    </lineage>
</organism>
<evidence type="ECO:0000256" key="7">
    <source>
        <dbReference type="RuleBase" id="RU003942"/>
    </source>
</evidence>
<evidence type="ECO:0000256" key="6">
    <source>
        <dbReference type="ARBA" id="ARBA00023136"/>
    </source>
</evidence>
<evidence type="ECO:0000256" key="2">
    <source>
        <dbReference type="ARBA" id="ARBA00022448"/>
    </source>
</evidence>
<dbReference type="PANTHER" id="PTHR30561:SF1">
    <property type="entry name" value="MULTIDRUG TRANSPORTER EMRE"/>
    <property type="match status" value="1"/>
</dbReference>
<proteinExistence type="inferred from homology"/>